<keyword evidence="2" id="KW-1185">Reference proteome</keyword>
<dbReference type="AlphaFoldDB" id="A0A9J6FZE2"/>
<name>A0A9J6FZE2_HAELO</name>
<evidence type="ECO:0000313" key="2">
    <source>
        <dbReference type="Proteomes" id="UP000821853"/>
    </source>
</evidence>
<protein>
    <submittedName>
        <fullName evidence="1">Uncharacterized protein</fullName>
    </submittedName>
</protein>
<dbReference type="Proteomes" id="UP000821853">
    <property type="component" value="Chromosome 2"/>
</dbReference>
<dbReference type="VEuPathDB" id="VectorBase:HLOH_043598"/>
<proteinExistence type="predicted"/>
<accession>A0A9J6FZE2</accession>
<reference evidence="1 2" key="1">
    <citation type="journal article" date="2020" name="Cell">
        <title>Large-Scale Comparative Analyses of Tick Genomes Elucidate Their Genetic Diversity and Vector Capacities.</title>
        <authorList>
            <consortium name="Tick Genome and Microbiome Consortium (TIGMIC)"/>
            <person name="Jia N."/>
            <person name="Wang J."/>
            <person name="Shi W."/>
            <person name="Du L."/>
            <person name="Sun Y."/>
            <person name="Zhan W."/>
            <person name="Jiang J.F."/>
            <person name="Wang Q."/>
            <person name="Zhang B."/>
            <person name="Ji P."/>
            <person name="Bell-Sakyi L."/>
            <person name="Cui X.M."/>
            <person name="Yuan T.T."/>
            <person name="Jiang B.G."/>
            <person name="Yang W.F."/>
            <person name="Lam T.T."/>
            <person name="Chang Q.C."/>
            <person name="Ding S.J."/>
            <person name="Wang X.J."/>
            <person name="Zhu J.G."/>
            <person name="Ruan X.D."/>
            <person name="Zhao L."/>
            <person name="Wei J.T."/>
            <person name="Ye R.Z."/>
            <person name="Que T.C."/>
            <person name="Du C.H."/>
            <person name="Zhou Y.H."/>
            <person name="Cheng J.X."/>
            <person name="Dai P.F."/>
            <person name="Guo W.B."/>
            <person name="Han X.H."/>
            <person name="Huang E.J."/>
            <person name="Li L.F."/>
            <person name="Wei W."/>
            <person name="Gao Y.C."/>
            <person name="Liu J.Z."/>
            <person name="Shao H.Z."/>
            <person name="Wang X."/>
            <person name="Wang C.C."/>
            <person name="Yang T.C."/>
            <person name="Huo Q.B."/>
            <person name="Li W."/>
            <person name="Chen H.Y."/>
            <person name="Chen S.E."/>
            <person name="Zhou L.G."/>
            <person name="Ni X.B."/>
            <person name="Tian J.H."/>
            <person name="Sheng Y."/>
            <person name="Liu T."/>
            <person name="Pan Y.S."/>
            <person name="Xia L.Y."/>
            <person name="Li J."/>
            <person name="Zhao F."/>
            <person name="Cao W.C."/>
        </authorList>
    </citation>
    <scope>NUCLEOTIDE SEQUENCE [LARGE SCALE GENOMIC DNA]</scope>
    <source>
        <strain evidence="1">HaeL-2018</strain>
    </source>
</reference>
<evidence type="ECO:0000313" key="1">
    <source>
        <dbReference type="EMBL" id="KAH9367404.1"/>
    </source>
</evidence>
<dbReference type="OrthoDB" id="427960at2759"/>
<organism evidence="1 2">
    <name type="scientific">Haemaphysalis longicornis</name>
    <name type="common">Bush tick</name>
    <dbReference type="NCBI Taxonomy" id="44386"/>
    <lineage>
        <taxon>Eukaryota</taxon>
        <taxon>Metazoa</taxon>
        <taxon>Ecdysozoa</taxon>
        <taxon>Arthropoda</taxon>
        <taxon>Chelicerata</taxon>
        <taxon>Arachnida</taxon>
        <taxon>Acari</taxon>
        <taxon>Parasitiformes</taxon>
        <taxon>Ixodida</taxon>
        <taxon>Ixodoidea</taxon>
        <taxon>Ixodidae</taxon>
        <taxon>Haemaphysalinae</taxon>
        <taxon>Haemaphysalis</taxon>
    </lineage>
</organism>
<dbReference type="EMBL" id="JABSTR010000004">
    <property type="protein sequence ID" value="KAH9367404.1"/>
    <property type="molecule type" value="Genomic_DNA"/>
</dbReference>
<sequence length="215" mass="24290">MLGKVQGRFDHLRRSGSPREQFIITEENFDCRPYRPLCQICSLCLKTGHRADVCPMPEKTRCASFFVLNVYSAPKERTDSLNDFQICSKGSKGKANYFRRLYCSPSYMGIIRHKTQGPRLALTIAQQGLTILTDPTQPTRVGKSGESCPDLTLVKDIRRNIILVQIRFNSKCMNVQIQSEIPCGPPRENMLSKSGPYMARPCLSPVHQFSHHPGS</sequence>
<comment type="caution">
    <text evidence="1">The sequence shown here is derived from an EMBL/GenBank/DDBJ whole genome shotgun (WGS) entry which is preliminary data.</text>
</comment>
<gene>
    <name evidence="1" type="ORF">HPB48_009232</name>
</gene>